<dbReference type="EMBL" id="WNWS01000403">
    <property type="protein sequence ID" value="KAE9968525.1"/>
    <property type="molecule type" value="Genomic_DNA"/>
</dbReference>
<dbReference type="Proteomes" id="UP000447873">
    <property type="component" value="Unassembled WGS sequence"/>
</dbReference>
<feature type="region of interest" description="Disordered" evidence="1">
    <location>
        <begin position="296"/>
        <end position="343"/>
    </location>
</feature>
<gene>
    <name evidence="2" type="ORF">EG328_007517</name>
</gene>
<evidence type="ECO:0000256" key="1">
    <source>
        <dbReference type="SAM" id="MobiDB-lite"/>
    </source>
</evidence>
<feature type="compositionally biased region" description="Basic and acidic residues" evidence="1">
    <location>
        <begin position="296"/>
        <end position="314"/>
    </location>
</feature>
<reference evidence="2 3" key="1">
    <citation type="submission" date="2018-12" db="EMBL/GenBank/DDBJ databases">
        <title>Venturia inaequalis Genome Resource.</title>
        <authorList>
            <person name="Lichtner F.J."/>
        </authorList>
    </citation>
    <scope>NUCLEOTIDE SEQUENCE [LARGE SCALE GENOMIC DNA]</scope>
    <source>
        <strain evidence="2 3">120213</strain>
    </source>
</reference>
<accession>A0A8H3UEI3</accession>
<organism evidence="2 3">
    <name type="scientific">Venturia inaequalis</name>
    <name type="common">Apple scab fungus</name>
    <dbReference type="NCBI Taxonomy" id="5025"/>
    <lineage>
        <taxon>Eukaryota</taxon>
        <taxon>Fungi</taxon>
        <taxon>Dikarya</taxon>
        <taxon>Ascomycota</taxon>
        <taxon>Pezizomycotina</taxon>
        <taxon>Dothideomycetes</taxon>
        <taxon>Pleosporomycetidae</taxon>
        <taxon>Venturiales</taxon>
        <taxon>Venturiaceae</taxon>
        <taxon>Venturia</taxon>
    </lineage>
</organism>
<proteinExistence type="predicted"/>
<evidence type="ECO:0000313" key="3">
    <source>
        <dbReference type="Proteomes" id="UP000447873"/>
    </source>
</evidence>
<comment type="caution">
    <text evidence="2">The sequence shown here is derived from an EMBL/GenBank/DDBJ whole genome shotgun (WGS) entry which is preliminary data.</text>
</comment>
<name>A0A8H3UEI3_VENIN</name>
<evidence type="ECO:0000313" key="2">
    <source>
        <dbReference type="EMBL" id="KAE9968525.1"/>
    </source>
</evidence>
<dbReference type="AlphaFoldDB" id="A0A8H3UEI3"/>
<sequence length="407" mass="46250">MAQLTVFQKHLLNLTLQKATIITPYESLRGFLSLGFDFPVALVSSIALPFVYGNTGFLSHKIDVTKIPRCKQPTQLESVSISTGKKGFTRREVLELVDSEYQRGGSELGMVKRLFDRIHLLGVWVIGARTQGRGKGMVDGKTLEAFMKGGFFEIVRERRRDRGDVLPLWRGGPISVAGHSWFVRKLFAQSARPAPIREELFTRLTTSTEFRDAVFSEKEVKTVRKEFESRCIETHRIKLWSSDIPANYMRTNIPEAHNARLVKCSSTIFNILCYLAAHPHIPATLALNSRYSSRLRVPDRPNRSHLRPSEDQEAKSLAQLSRRSEDPISETVFRSMSQSKQSDEDSIRTHQIWFEKPGKDVVYTLVVLQPIQYPTTTPHHSVNPSSFIVPIGFSLVVYQSMSLLFVE</sequence>
<protein>
    <submittedName>
        <fullName evidence="2">Uncharacterized protein</fullName>
    </submittedName>
</protein>